<comment type="caution">
    <text evidence="2">The sequence shown here is derived from an EMBL/GenBank/DDBJ whole genome shotgun (WGS) entry which is preliminary data.</text>
</comment>
<reference evidence="2" key="1">
    <citation type="submission" date="2021-07" db="EMBL/GenBank/DDBJ databases">
        <authorList>
            <person name="Catto M.A."/>
            <person name="Jacobson A."/>
            <person name="Kennedy G."/>
            <person name="Labadie P."/>
            <person name="Hunt B.G."/>
            <person name="Srinivasan R."/>
        </authorList>
    </citation>
    <scope>NUCLEOTIDE SEQUENCE</scope>
    <source>
        <strain evidence="2">PL_HMW_Pooled</strain>
        <tissue evidence="2">Head</tissue>
    </source>
</reference>
<gene>
    <name evidence="2" type="ORF">KUF71_004004</name>
</gene>
<dbReference type="InterPro" id="IPR046700">
    <property type="entry name" value="DUF6570"/>
</dbReference>
<name>A0AAE1L7S8_9NEOP</name>
<keyword evidence="2" id="KW-0648">Protein biosynthesis</keyword>
<organism evidence="2 3">
    <name type="scientific">Frankliniella fusca</name>
    <dbReference type="NCBI Taxonomy" id="407009"/>
    <lineage>
        <taxon>Eukaryota</taxon>
        <taxon>Metazoa</taxon>
        <taxon>Ecdysozoa</taxon>
        <taxon>Arthropoda</taxon>
        <taxon>Hexapoda</taxon>
        <taxon>Insecta</taxon>
        <taxon>Pterygota</taxon>
        <taxon>Neoptera</taxon>
        <taxon>Paraneoptera</taxon>
        <taxon>Thysanoptera</taxon>
        <taxon>Terebrantia</taxon>
        <taxon>Thripoidea</taxon>
        <taxon>Thripidae</taxon>
        <taxon>Frankliniella</taxon>
    </lineage>
</organism>
<dbReference type="EMBL" id="JAHWGI010000107">
    <property type="protein sequence ID" value="KAK3909648.1"/>
    <property type="molecule type" value="Genomic_DNA"/>
</dbReference>
<reference evidence="2" key="2">
    <citation type="journal article" date="2023" name="BMC Genomics">
        <title>Pest status, molecular evolution, and epigenetic factors derived from the genome assembly of Frankliniella fusca, a thysanopteran phytovirus vector.</title>
        <authorList>
            <person name="Catto M.A."/>
            <person name="Labadie P.E."/>
            <person name="Jacobson A.L."/>
            <person name="Kennedy G.G."/>
            <person name="Srinivasan R."/>
            <person name="Hunt B.G."/>
        </authorList>
    </citation>
    <scope>NUCLEOTIDE SEQUENCE</scope>
    <source>
        <strain evidence="2">PL_HMW_Pooled</strain>
    </source>
</reference>
<dbReference type="Proteomes" id="UP001219518">
    <property type="component" value="Unassembled WGS sequence"/>
</dbReference>
<keyword evidence="2" id="KW-0251">Elongation factor</keyword>
<sequence>MKVKNVQQIPERYQTNAEVREYKYQADEVFRELHSSKMKQKYHEDELYHDKLSSRMREKYQTDEFYHDKLSFRMREKYQIDVDYHNKVLENVKNSYDTLQGAKRKSNYQSSKKTKICLHEKFNEQKKEMPTAICTCCAQLFFKKSTVNELSLKIDKTLSIADVCTYRHPLGENESGNVCSTCANHLKKDKVPHFAAKNGKVFDPLPQELTGLTTLEERLVSARIPFMQIRE</sequence>
<dbReference type="Pfam" id="PF20209">
    <property type="entry name" value="DUF6570"/>
    <property type="match status" value="1"/>
</dbReference>
<evidence type="ECO:0000313" key="2">
    <source>
        <dbReference type="EMBL" id="KAK3909648.1"/>
    </source>
</evidence>
<accession>A0AAE1L7S8</accession>
<feature type="domain" description="DUF6570" evidence="1">
    <location>
        <begin position="188"/>
        <end position="230"/>
    </location>
</feature>
<keyword evidence="3" id="KW-1185">Reference proteome</keyword>
<dbReference type="AlphaFoldDB" id="A0AAE1L7S8"/>
<proteinExistence type="predicted"/>
<evidence type="ECO:0000259" key="1">
    <source>
        <dbReference type="Pfam" id="PF20209"/>
    </source>
</evidence>
<dbReference type="GO" id="GO:0003746">
    <property type="term" value="F:translation elongation factor activity"/>
    <property type="evidence" value="ECO:0007669"/>
    <property type="project" value="UniProtKB-KW"/>
</dbReference>
<evidence type="ECO:0000313" key="3">
    <source>
        <dbReference type="Proteomes" id="UP001219518"/>
    </source>
</evidence>
<protein>
    <submittedName>
        <fullName evidence="2">Elongation factor 2</fullName>
    </submittedName>
</protein>